<comment type="caution">
    <text evidence="1">The sequence shown here is derived from an EMBL/GenBank/DDBJ whole genome shotgun (WGS) entry which is preliminary data.</text>
</comment>
<dbReference type="AlphaFoldDB" id="A0A9D3URB3"/>
<evidence type="ECO:0000313" key="1">
    <source>
        <dbReference type="EMBL" id="KAH1055995.1"/>
    </source>
</evidence>
<evidence type="ECO:0000313" key="2">
    <source>
        <dbReference type="Proteomes" id="UP000828251"/>
    </source>
</evidence>
<accession>A0A9D3URB3</accession>
<organism evidence="1 2">
    <name type="scientific">Gossypium stocksii</name>
    <dbReference type="NCBI Taxonomy" id="47602"/>
    <lineage>
        <taxon>Eukaryota</taxon>
        <taxon>Viridiplantae</taxon>
        <taxon>Streptophyta</taxon>
        <taxon>Embryophyta</taxon>
        <taxon>Tracheophyta</taxon>
        <taxon>Spermatophyta</taxon>
        <taxon>Magnoliopsida</taxon>
        <taxon>eudicotyledons</taxon>
        <taxon>Gunneridae</taxon>
        <taxon>Pentapetalae</taxon>
        <taxon>rosids</taxon>
        <taxon>malvids</taxon>
        <taxon>Malvales</taxon>
        <taxon>Malvaceae</taxon>
        <taxon>Malvoideae</taxon>
        <taxon>Gossypium</taxon>
    </lineage>
</organism>
<gene>
    <name evidence="1" type="ORF">J1N35_034060</name>
</gene>
<keyword evidence="2" id="KW-1185">Reference proteome</keyword>
<reference evidence="1 2" key="1">
    <citation type="journal article" date="2021" name="Plant Biotechnol. J.">
        <title>Multi-omics assisted identification of the key and species-specific regulatory components of drought-tolerant mechanisms in Gossypium stocksii.</title>
        <authorList>
            <person name="Yu D."/>
            <person name="Ke L."/>
            <person name="Zhang D."/>
            <person name="Wu Y."/>
            <person name="Sun Y."/>
            <person name="Mei J."/>
            <person name="Sun J."/>
            <person name="Sun Y."/>
        </authorList>
    </citation>
    <scope>NUCLEOTIDE SEQUENCE [LARGE SCALE GENOMIC DNA]</scope>
    <source>
        <strain evidence="2">cv. E1</strain>
        <tissue evidence="1">Leaf</tissue>
    </source>
</reference>
<proteinExistence type="predicted"/>
<dbReference type="Proteomes" id="UP000828251">
    <property type="component" value="Unassembled WGS sequence"/>
</dbReference>
<name>A0A9D3URB3_9ROSI</name>
<protein>
    <submittedName>
        <fullName evidence="1">Uncharacterized protein</fullName>
    </submittedName>
</protein>
<dbReference type="EMBL" id="JAIQCV010000010">
    <property type="protein sequence ID" value="KAH1055995.1"/>
    <property type="molecule type" value="Genomic_DNA"/>
</dbReference>
<sequence>MGTKWMVSRQDYYTMEMASLKPKCRVWYHFLKTYLLPSTHNITVSKERMLMLHSIIFGKGAGQTVSLLVYVERRDTAQKRYFQKNFTKPMPAFPNFLKELQATIAKEVSEAQPTERDLATVEKEFKVVICDGKVLHICIHAYLASGQAITQEGFVC</sequence>